<dbReference type="Proteomes" id="UP000076587">
    <property type="component" value="Unassembled WGS sequence"/>
</dbReference>
<dbReference type="PATRIC" id="fig|1365253.3.peg.4274"/>
<keyword evidence="1" id="KW-0732">Signal</keyword>
<feature type="chain" id="PRO_5007883153" description="Trimeric autotransporter adhesin YadA-like head domain-containing protein" evidence="1">
    <location>
        <begin position="23"/>
        <end position="280"/>
    </location>
</feature>
<dbReference type="RefSeq" id="WP_063378623.1">
    <property type="nucleotide sequence ID" value="NZ_AUXT01000197.1"/>
</dbReference>
<evidence type="ECO:0000256" key="1">
    <source>
        <dbReference type="SAM" id="SignalP"/>
    </source>
</evidence>
<accession>A0A166ZDX6</accession>
<evidence type="ECO:0000313" key="3">
    <source>
        <dbReference type="Proteomes" id="UP000076587"/>
    </source>
</evidence>
<feature type="signal peptide" evidence="1">
    <location>
        <begin position="1"/>
        <end position="22"/>
    </location>
</feature>
<dbReference type="OrthoDB" id="6306615at2"/>
<dbReference type="InterPro" id="IPR011049">
    <property type="entry name" value="Serralysin-like_metalloprot_C"/>
</dbReference>
<evidence type="ECO:0000313" key="2">
    <source>
        <dbReference type="EMBL" id="KZN44211.1"/>
    </source>
</evidence>
<protein>
    <recommendedName>
        <fullName evidence="4">Trimeric autotransporter adhesin YadA-like head domain-containing protein</fullName>
    </recommendedName>
</protein>
<organism evidence="2 3">
    <name type="scientific">Pseudoalteromonas luteoviolacea NCIMB 1942</name>
    <dbReference type="NCBI Taxonomy" id="1365253"/>
    <lineage>
        <taxon>Bacteria</taxon>
        <taxon>Pseudomonadati</taxon>
        <taxon>Pseudomonadota</taxon>
        <taxon>Gammaproteobacteria</taxon>
        <taxon>Alteromonadales</taxon>
        <taxon>Pseudoalteromonadaceae</taxon>
        <taxon>Pseudoalteromonas</taxon>
    </lineage>
</organism>
<proteinExistence type="predicted"/>
<name>A0A166ZDX6_9GAMM</name>
<dbReference type="AlphaFoldDB" id="A0A166ZDX6"/>
<reference evidence="2 3" key="1">
    <citation type="submission" date="2013-07" db="EMBL/GenBank/DDBJ databases">
        <title>Comparative Genomic and Metabolomic Analysis of Twelve Strains of Pseudoalteromonas luteoviolacea.</title>
        <authorList>
            <person name="Vynne N.G."/>
            <person name="Mansson M."/>
            <person name="Gram L."/>
        </authorList>
    </citation>
    <scope>NUCLEOTIDE SEQUENCE [LARGE SCALE GENOMIC DNA]</scope>
    <source>
        <strain evidence="2 3">NCIMB 1942</strain>
    </source>
</reference>
<evidence type="ECO:0008006" key="4">
    <source>
        <dbReference type="Google" id="ProtNLM"/>
    </source>
</evidence>
<dbReference type="Gene3D" id="2.150.10.10">
    <property type="entry name" value="Serralysin-like metalloprotease, C-terminal"/>
    <property type="match status" value="1"/>
</dbReference>
<gene>
    <name evidence="2" type="ORF">N482_17605</name>
</gene>
<dbReference type="EMBL" id="AUXT01000197">
    <property type="protein sequence ID" value="KZN44211.1"/>
    <property type="molecule type" value="Genomic_DNA"/>
</dbReference>
<sequence>MFNLHKIAVLIGLGITTGSVMANSHGHDPIQSEYALRAILQCMTKVDNTLVINGCNLHIANGSNKTHQNSDGTSSANGLGNLILGYNVINTSTGTPAQAHIGSHNLVIGDGHSYQSTGAIIAGANNRVTSRSAVVAGVFNQVNGVASTVLSGSYHEAHGDYSIIFGGAGNTIAAGVNWGSISAGESHNVEAHLASIVGGRHNTAKARASAISGGQFNETSGELAVVVGGSLNKATARAAVVLGGRYNEANGEVSTVAGGLKRSTTGKHDYRAGANFFSNQ</sequence>
<comment type="caution">
    <text evidence="2">The sequence shown here is derived from an EMBL/GenBank/DDBJ whole genome shotgun (WGS) entry which is preliminary data.</text>
</comment>